<dbReference type="GO" id="GO:0046872">
    <property type="term" value="F:metal ion binding"/>
    <property type="evidence" value="ECO:0007669"/>
    <property type="project" value="UniProtKB-KW"/>
</dbReference>
<dbReference type="FunFam" id="3.30.230.40:FF:000003">
    <property type="entry name" value="Imidazoleglycerol-phosphate dehydratase HisB"/>
    <property type="match status" value="1"/>
</dbReference>
<dbReference type="GO" id="GO:0004401">
    <property type="term" value="F:histidinol-phosphatase activity"/>
    <property type="evidence" value="ECO:0007669"/>
    <property type="project" value="UniProtKB-UniRule"/>
</dbReference>
<dbReference type="PANTHER" id="PTHR23133">
    <property type="entry name" value="IMIDAZOLEGLYCEROL-PHOSPHATE DEHYDRATASE HIS7"/>
    <property type="match status" value="1"/>
</dbReference>
<organism evidence="13 14">
    <name type="scientific">Ilyomonas limi</name>
    <dbReference type="NCBI Taxonomy" id="2575867"/>
    <lineage>
        <taxon>Bacteria</taxon>
        <taxon>Pseudomonadati</taxon>
        <taxon>Bacteroidota</taxon>
        <taxon>Chitinophagia</taxon>
        <taxon>Chitinophagales</taxon>
        <taxon>Chitinophagaceae</taxon>
        <taxon>Ilyomonas</taxon>
    </lineage>
</organism>
<evidence type="ECO:0000256" key="10">
    <source>
        <dbReference type="ARBA" id="ARBA00023268"/>
    </source>
</evidence>
<dbReference type="NCBIfam" id="NF002111">
    <property type="entry name" value="PRK00951.2-1"/>
    <property type="match status" value="1"/>
</dbReference>
<comment type="subcellular location">
    <subcellularLocation>
        <location evidence="12">Cytoplasm</location>
    </subcellularLocation>
</comment>
<dbReference type="EC" id="4.2.1.19" evidence="12"/>
<dbReference type="Pfam" id="PF13242">
    <property type="entry name" value="Hydrolase_like"/>
    <property type="match status" value="1"/>
</dbReference>
<evidence type="ECO:0000256" key="9">
    <source>
        <dbReference type="ARBA" id="ARBA00023239"/>
    </source>
</evidence>
<comment type="catalytic activity">
    <reaction evidence="12">
        <text>D-erythro-1-(imidazol-4-yl)glycerol 3-phosphate = 3-(imidazol-4-yl)-2-oxopropyl phosphate + H2O</text>
        <dbReference type="Rhea" id="RHEA:11040"/>
        <dbReference type="ChEBI" id="CHEBI:15377"/>
        <dbReference type="ChEBI" id="CHEBI:57766"/>
        <dbReference type="ChEBI" id="CHEBI:58278"/>
        <dbReference type="EC" id="4.2.1.19"/>
    </reaction>
</comment>
<keyword evidence="8 12" id="KW-0368">Histidine biosynthesis</keyword>
<dbReference type="HAMAP" id="MF_00076">
    <property type="entry name" value="HisB"/>
    <property type="match status" value="1"/>
</dbReference>
<dbReference type="InterPro" id="IPR000807">
    <property type="entry name" value="ImidazoleglycerolP_deHydtase"/>
</dbReference>
<feature type="region of interest" description="Imidazoleglycerol-phosphate dehydratase" evidence="12">
    <location>
        <begin position="189"/>
        <end position="379"/>
    </location>
</feature>
<evidence type="ECO:0000256" key="4">
    <source>
        <dbReference type="ARBA" id="ARBA00022605"/>
    </source>
</evidence>
<dbReference type="RefSeq" id="WP_137260168.1">
    <property type="nucleotide sequence ID" value="NZ_SZQL01000001.1"/>
</dbReference>
<dbReference type="InterPro" id="IPR023214">
    <property type="entry name" value="HAD_sf"/>
</dbReference>
<dbReference type="PANTHER" id="PTHR23133:SF2">
    <property type="entry name" value="IMIDAZOLEGLYCEROL-PHOSPHATE DEHYDRATASE"/>
    <property type="match status" value="1"/>
</dbReference>
<dbReference type="NCBIfam" id="TIGR01662">
    <property type="entry name" value="HAD-SF-IIIA"/>
    <property type="match status" value="1"/>
</dbReference>
<dbReference type="Pfam" id="PF00475">
    <property type="entry name" value="IGPD"/>
    <property type="match status" value="1"/>
</dbReference>
<keyword evidence="4 12" id="KW-0028">Amino-acid biosynthesis</keyword>
<keyword evidence="6 12" id="KW-0378">Hydrolase</keyword>
<dbReference type="SUPFAM" id="SSF56784">
    <property type="entry name" value="HAD-like"/>
    <property type="match status" value="1"/>
</dbReference>
<comment type="caution">
    <text evidence="12">Lacks conserved residue(s) required for the propagation of feature annotation.</text>
</comment>
<dbReference type="InterPro" id="IPR005954">
    <property type="entry name" value="HisB_N"/>
</dbReference>
<comment type="pathway">
    <text evidence="12">Amino-acid biosynthesis; L-histidine biosynthesis; L-histidine from 5-phospho-alpha-D-ribose 1-diphosphate: step 8/9.</text>
</comment>
<feature type="active site" description="Nucleophile" evidence="12">
    <location>
        <position position="8"/>
    </location>
</feature>
<keyword evidence="5 12" id="KW-0479">Metal-binding</keyword>
<evidence type="ECO:0000256" key="3">
    <source>
        <dbReference type="ARBA" id="ARBA00022490"/>
    </source>
</evidence>
<dbReference type="EMBL" id="SZQL01000001">
    <property type="protein sequence ID" value="TKK71928.1"/>
    <property type="molecule type" value="Genomic_DNA"/>
</dbReference>
<comment type="catalytic activity">
    <reaction evidence="11 12">
        <text>L-histidinol phosphate + H2O = L-histidinol + phosphate</text>
        <dbReference type="Rhea" id="RHEA:14465"/>
        <dbReference type="ChEBI" id="CHEBI:15377"/>
        <dbReference type="ChEBI" id="CHEBI:43474"/>
        <dbReference type="ChEBI" id="CHEBI:57699"/>
        <dbReference type="ChEBI" id="CHEBI:57980"/>
        <dbReference type="EC" id="3.1.3.15"/>
    </reaction>
</comment>
<keyword evidence="10 12" id="KW-0511">Multifunctional enzyme</keyword>
<evidence type="ECO:0000256" key="8">
    <source>
        <dbReference type="ARBA" id="ARBA00023102"/>
    </source>
</evidence>
<sequence length="379" mass="43133">MKKVLFIDRDGTLIKEAPPTYQIDSFNKLEFYPHVFEYMRRIATEFDYELVMVSNQDGLGTSSFPEDTFYPVQHFVVKSFENEGVRFADFYFDRTFAIDNAPTRKPNTGMLTPYLNNEAYDIANSYVIGDRITDVQLAKNLGCKAIWLNNDPDLGGAEIQDSRKELDNVIALETQQWQAIYEYLKLGNRAVEHVRNTNETKITIRLNIDGSGKADIHTGLGFFDHMLEQIARHGKMDVSVHTSGDLHIDEHHTIEDTGIALGEAFAKALANKVGMERYGFALPMDEAEAKVLIDFGGRNWIVWNADFKREKVGEMPTEMFFHFFKSFSDAAKCNLNIECKGANEHHKIEAIFKAFAKAIRMAVKRDPLSNYLPSTKGVL</sequence>
<evidence type="ECO:0000256" key="1">
    <source>
        <dbReference type="ARBA" id="ARBA00001946"/>
    </source>
</evidence>
<protein>
    <recommendedName>
        <fullName evidence="12">Histidine biosynthesis bifunctional protein HisB</fullName>
    </recommendedName>
    <domain>
        <recommendedName>
            <fullName evidence="12">Histidinol-phosphatase</fullName>
            <ecNumber evidence="12">3.1.3.15</ecNumber>
        </recommendedName>
    </domain>
    <domain>
        <recommendedName>
            <fullName evidence="12">Imidazoleglycerol-phosphate dehydratase</fullName>
            <shortName evidence="12">IGPD</shortName>
            <ecNumber evidence="12">4.2.1.19</ecNumber>
        </recommendedName>
    </domain>
</protein>
<comment type="caution">
    <text evidence="13">The sequence shown here is derived from an EMBL/GenBank/DDBJ whole genome shotgun (WGS) entry which is preliminary data.</text>
</comment>
<evidence type="ECO:0000256" key="6">
    <source>
        <dbReference type="ARBA" id="ARBA00022801"/>
    </source>
</evidence>
<reference evidence="13 14" key="1">
    <citation type="submission" date="2019-05" db="EMBL/GenBank/DDBJ databases">
        <title>Panacibacter sp. strain 17mud1-8 Genome sequencing and assembly.</title>
        <authorList>
            <person name="Chhetri G."/>
        </authorList>
    </citation>
    <scope>NUCLEOTIDE SEQUENCE [LARGE SCALE GENOMIC DNA]</scope>
    <source>
        <strain evidence="13 14">17mud1-8</strain>
    </source>
</reference>
<name>A0A4U3L9F5_9BACT</name>
<dbReference type="InterPro" id="IPR038494">
    <property type="entry name" value="IGPD_sf"/>
</dbReference>
<evidence type="ECO:0000313" key="13">
    <source>
        <dbReference type="EMBL" id="TKK71928.1"/>
    </source>
</evidence>
<dbReference type="Proteomes" id="UP000305848">
    <property type="component" value="Unassembled WGS sequence"/>
</dbReference>
<dbReference type="Gene3D" id="3.40.50.1000">
    <property type="entry name" value="HAD superfamily/HAD-like"/>
    <property type="match status" value="1"/>
</dbReference>
<dbReference type="InterPro" id="IPR020565">
    <property type="entry name" value="ImidazoleglycerP_deHydtase_CS"/>
</dbReference>
<comment type="similarity">
    <text evidence="12">In the C-terminal section; belongs to the imidazoleglycerol-phosphate dehydratase family.</text>
</comment>
<dbReference type="InterPro" id="IPR020568">
    <property type="entry name" value="Ribosomal_Su5_D2-typ_SF"/>
</dbReference>
<dbReference type="NCBIfam" id="TIGR01656">
    <property type="entry name" value="Histidinol-ppas"/>
    <property type="match status" value="1"/>
</dbReference>
<evidence type="ECO:0000313" key="14">
    <source>
        <dbReference type="Proteomes" id="UP000305848"/>
    </source>
</evidence>
<feature type="region of interest" description="Histidinol-phosphatase" evidence="12">
    <location>
        <begin position="1"/>
        <end position="188"/>
    </location>
</feature>
<feature type="binding site" evidence="12">
    <location>
        <position position="130"/>
    </location>
    <ligand>
        <name>Mg(2+)</name>
        <dbReference type="ChEBI" id="CHEBI:18420"/>
    </ligand>
</feature>
<dbReference type="AlphaFoldDB" id="A0A4U3L9F5"/>
<comment type="pathway">
    <text evidence="2 12">Amino-acid biosynthesis; L-histidine biosynthesis; L-histidine from 5-phospho-alpha-D-ribose 1-diphosphate: step 6/9.</text>
</comment>
<dbReference type="GO" id="GO:0005737">
    <property type="term" value="C:cytoplasm"/>
    <property type="evidence" value="ECO:0007669"/>
    <property type="project" value="UniProtKB-SubCell"/>
</dbReference>
<evidence type="ECO:0000256" key="12">
    <source>
        <dbReference type="HAMAP-Rule" id="MF_01022"/>
    </source>
</evidence>
<dbReference type="InterPro" id="IPR006543">
    <property type="entry name" value="Histidinol-phos"/>
</dbReference>
<comment type="cofactor">
    <cofactor evidence="1 12">
        <name>Mg(2+)</name>
        <dbReference type="ChEBI" id="CHEBI:18420"/>
    </cofactor>
</comment>
<dbReference type="NCBIfam" id="TIGR01261">
    <property type="entry name" value="hisB_Nterm"/>
    <property type="match status" value="1"/>
</dbReference>
<dbReference type="HAMAP" id="MF_01022">
    <property type="entry name" value="Bifunc_HisB"/>
    <property type="match status" value="1"/>
</dbReference>
<keyword evidence="3 12" id="KW-0963">Cytoplasm</keyword>
<comment type="similarity">
    <text evidence="12">In the N-terminal section; belongs to the histidinol-phosphatase family.</text>
</comment>
<feature type="active site" description="Proton donor" evidence="12">
    <location>
        <position position="10"/>
    </location>
</feature>
<keyword evidence="14" id="KW-1185">Reference proteome</keyword>
<dbReference type="UniPathway" id="UPA00031">
    <property type="reaction ID" value="UER00011"/>
</dbReference>
<feature type="binding site" evidence="12">
    <location>
        <position position="10"/>
    </location>
    <ligand>
        <name>Mg(2+)</name>
        <dbReference type="ChEBI" id="CHEBI:18420"/>
    </ligand>
</feature>
<proteinExistence type="inferred from homology"/>
<keyword evidence="7 12" id="KW-0460">Magnesium</keyword>
<dbReference type="CDD" id="cd07914">
    <property type="entry name" value="IGPD"/>
    <property type="match status" value="1"/>
</dbReference>
<dbReference type="PROSITE" id="PS00955">
    <property type="entry name" value="IGP_DEHYDRATASE_2"/>
    <property type="match status" value="1"/>
</dbReference>
<dbReference type="GO" id="GO:0000105">
    <property type="term" value="P:L-histidine biosynthetic process"/>
    <property type="evidence" value="ECO:0007669"/>
    <property type="project" value="UniProtKB-UniRule"/>
</dbReference>
<dbReference type="SUPFAM" id="SSF54211">
    <property type="entry name" value="Ribosomal protein S5 domain 2-like"/>
    <property type="match status" value="2"/>
</dbReference>
<dbReference type="InterPro" id="IPR020566">
    <property type="entry name" value="His_synth_bifunc_HisB"/>
</dbReference>
<dbReference type="InterPro" id="IPR036412">
    <property type="entry name" value="HAD-like_sf"/>
</dbReference>
<dbReference type="OrthoDB" id="9790411at2"/>
<evidence type="ECO:0000256" key="2">
    <source>
        <dbReference type="ARBA" id="ARBA00005047"/>
    </source>
</evidence>
<dbReference type="EC" id="3.1.3.15" evidence="12"/>
<accession>A0A4U3L9F5</accession>
<gene>
    <name evidence="12 13" type="primary">hisB</name>
    <name evidence="13" type="ORF">FC093_02630</name>
</gene>
<keyword evidence="9 12" id="KW-0456">Lyase</keyword>
<evidence type="ECO:0000256" key="5">
    <source>
        <dbReference type="ARBA" id="ARBA00022723"/>
    </source>
</evidence>
<dbReference type="PROSITE" id="PS00954">
    <property type="entry name" value="IGP_DEHYDRATASE_1"/>
    <property type="match status" value="1"/>
</dbReference>
<feature type="binding site" evidence="12">
    <location>
        <position position="8"/>
    </location>
    <ligand>
        <name>Mg(2+)</name>
        <dbReference type="ChEBI" id="CHEBI:18420"/>
    </ligand>
</feature>
<dbReference type="FunFam" id="3.30.230.40:FF:000001">
    <property type="entry name" value="Imidazoleglycerol-phosphate dehydratase HisB"/>
    <property type="match status" value="1"/>
</dbReference>
<dbReference type="GO" id="GO:0004424">
    <property type="term" value="F:imidazoleglycerol-phosphate dehydratase activity"/>
    <property type="evidence" value="ECO:0007669"/>
    <property type="project" value="UniProtKB-UniRule"/>
</dbReference>
<dbReference type="Gene3D" id="3.30.230.40">
    <property type="entry name" value="Imidazole glycerol phosphate dehydratase, domain 1"/>
    <property type="match status" value="2"/>
</dbReference>
<dbReference type="NCBIfam" id="NF003937">
    <property type="entry name" value="PRK05446.1"/>
    <property type="match status" value="1"/>
</dbReference>
<dbReference type="InterPro" id="IPR006549">
    <property type="entry name" value="HAD-SF_hydro_IIIA"/>
</dbReference>
<evidence type="ECO:0000256" key="11">
    <source>
        <dbReference type="ARBA" id="ARBA00049158"/>
    </source>
</evidence>
<evidence type="ECO:0000256" key="7">
    <source>
        <dbReference type="ARBA" id="ARBA00022842"/>
    </source>
</evidence>